<dbReference type="Proteomes" id="UP000014627">
    <property type="component" value="Unassembled WGS sequence"/>
</dbReference>
<feature type="non-terminal residue" evidence="1">
    <location>
        <position position="96"/>
    </location>
</feature>
<keyword evidence="2" id="KW-1185">Reference proteome</keyword>
<evidence type="ECO:0000313" key="2">
    <source>
        <dbReference type="Proteomes" id="UP000014627"/>
    </source>
</evidence>
<dbReference type="InterPro" id="IPR007787">
    <property type="entry name" value="DUF687"/>
</dbReference>
<dbReference type="RefSeq" id="WP_016981606.1">
    <property type="nucleotide sequence ID" value="NZ_KE356190.1"/>
</dbReference>
<dbReference type="Pfam" id="PF05095">
    <property type="entry name" value="DUF687"/>
    <property type="match status" value="1"/>
</dbReference>
<evidence type="ECO:0000313" key="1">
    <source>
        <dbReference type="EMBL" id="EPJ28693.1"/>
    </source>
</evidence>
<proteinExistence type="predicted"/>
<accession>A0ABP2X556</accession>
<sequence>MVVTVNLESSSSLENISLGDYHPPSINIEASLSQETSERVNCFIHGGCGSDVREHAEVFEAVSIFDPNAEIPRAHEVCVTYVNGSAQTLVEAQGES</sequence>
<reference evidence="1 2" key="1">
    <citation type="submission" date="2013-04" db="EMBL/GenBank/DDBJ databases">
        <title>Genome sequence of Chlamydia psittaci 99DC5.</title>
        <authorList>
            <person name="Huot-Creasy H."/>
            <person name="McCracken C.L."/>
            <person name="Humphries M."/>
            <person name="Sachse K."/>
            <person name="Laroucau K."/>
            <person name="Bavoil P."/>
            <person name="Myers G.S."/>
        </authorList>
    </citation>
    <scope>NUCLEOTIDE SEQUENCE [LARGE SCALE GENOMIC DNA]</scope>
    <source>
        <strain evidence="1 2">99DC5</strain>
    </source>
</reference>
<protein>
    <submittedName>
        <fullName evidence="1">Uncharacterized protein</fullName>
    </submittedName>
</protein>
<comment type="caution">
    <text evidence="1">The sequence shown here is derived from an EMBL/GenBank/DDBJ whole genome shotgun (WGS) entry which is preliminary data.</text>
</comment>
<gene>
    <name evidence="1" type="ORF">CP99DC5_0087A</name>
</gene>
<dbReference type="EMBL" id="ATLC01000044">
    <property type="protein sequence ID" value="EPJ28693.1"/>
    <property type="molecule type" value="Genomic_DNA"/>
</dbReference>
<organism evidence="1 2">
    <name type="scientific">Chlamydia psittaci 99DC5</name>
    <dbReference type="NCBI Taxonomy" id="1112251"/>
    <lineage>
        <taxon>Bacteria</taxon>
        <taxon>Pseudomonadati</taxon>
        <taxon>Chlamydiota</taxon>
        <taxon>Chlamydiia</taxon>
        <taxon>Chlamydiales</taxon>
        <taxon>Chlamydiaceae</taxon>
        <taxon>Chlamydia/Chlamydophila group</taxon>
        <taxon>Chlamydia</taxon>
    </lineage>
</organism>
<name>A0ABP2X556_CHLPS</name>